<dbReference type="Pfam" id="PF02632">
    <property type="entry name" value="BioY"/>
    <property type="match status" value="1"/>
</dbReference>
<keyword evidence="2 3" id="KW-0472">Membrane</keyword>
<dbReference type="InterPro" id="IPR003784">
    <property type="entry name" value="BioY"/>
</dbReference>
<reference evidence="4 5" key="1">
    <citation type="submission" date="2015-04" db="EMBL/GenBank/DDBJ databases">
        <authorList>
            <person name="Syromyatnikov M.Y."/>
            <person name="Popov V.N."/>
        </authorList>
    </citation>
    <scope>NUCLEOTIDE SEQUENCE [LARGE SCALE GENOMIC DNA]</scope>
    <source>
        <strain evidence="4 5">CECT 5292</strain>
    </source>
</reference>
<evidence type="ECO:0000256" key="2">
    <source>
        <dbReference type="PIRNR" id="PIRNR016661"/>
    </source>
</evidence>
<evidence type="ECO:0000313" key="5">
    <source>
        <dbReference type="Proteomes" id="UP000048949"/>
    </source>
</evidence>
<feature type="transmembrane region" description="Helical" evidence="3">
    <location>
        <begin position="101"/>
        <end position="124"/>
    </location>
</feature>
<keyword evidence="3" id="KW-0812">Transmembrane</keyword>
<comment type="subcellular location">
    <subcellularLocation>
        <location evidence="2">Cell membrane</location>
        <topology evidence="2">Multi-pass membrane protein</topology>
    </subcellularLocation>
</comment>
<evidence type="ECO:0000313" key="4">
    <source>
        <dbReference type="EMBL" id="CRK74158.1"/>
    </source>
</evidence>
<dbReference type="EMBL" id="CVQV01000002">
    <property type="protein sequence ID" value="CRK74158.1"/>
    <property type="molecule type" value="Genomic_DNA"/>
</dbReference>
<feature type="transmembrane region" description="Helical" evidence="3">
    <location>
        <begin position="172"/>
        <end position="191"/>
    </location>
</feature>
<dbReference type="PANTHER" id="PTHR34295:SF1">
    <property type="entry name" value="BIOTIN TRANSPORTER BIOY"/>
    <property type="match status" value="1"/>
</dbReference>
<proteinExistence type="inferred from homology"/>
<keyword evidence="2" id="KW-1003">Cell membrane</keyword>
<feature type="transmembrane region" description="Helical" evidence="3">
    <location>
        <begin position="27"/>
        <end position="45"/>
    </location>
</feature>
<keyword evidence="2" id="KW-0813">Transport</keyword>
<comment type="similarity">
    <text evidence="1 2">Belongs to the BioY family.</text>
</comment>
<evidence type="ECO:0000256" key="3">
    <source>
        <dbReference type="SAM" id="Phobius"/>
    </source>
</evidence>
<organism evidence="4 5">
    <name type="scientific">Nereida ignava</name>
    <dbReference type="NCBI Taxonomy" id="282199"/>
    <lineage>
        <taxon>Bacteria</taxon>
        <taxon>Pseudomonadati</taxon>
        <taxon>Pseudomonadota</taxon>
        <taxon>Alphaproteobacteria</taxon>
        <taxon>Rhodobacterales</taxon>
        <taxon>Roseobacteraceae</taxon>
        <taxon>Nereida</taxon>
    </lineage>
</organism>
<dbReference type="STRING" id="282199.GCA_001049735_00183"/>
<dbReference type="GO" id="GO:0015225">
    <property type="term" value="F:biotin transmembrane transporter activity"/>
    <property type="evidence" value="ECO:0007669"/>
    <property type="project" value="UniProtKB-UniRule"/>
</dbReference>
<dbReference type="GO" id="GO:0005886">
    <property type="term" value="C:plasma membrane"/>
    <property type="evidence" value="ECO:0007669"/>
    <property type="project" value="UniProtKB-SubCell"/>
</dbReference>
<feature type="transmembrane region" description="Helical" evidence="3">
    <location>
        <begin position="136"/>
        <end position="160"/>
    </location>
</feature>
<gene>
    <name evidence="4" type="primary">bioY</name>
    <name evidence="4" type="ORF">NIG5292_00183</name>
</gene>
<evidence type="ECO:0000256" key="1">
    <source>
        <dbReference type="ARBA" id="ARBA00010692"/>
    </source>
</evidence>
<name>A0A0U1NHE1_9RHOB</name>
<keyword evidence="5" id="KW-1185">Reference proteome</keyword>
<dbReference type="RefSeq" id="WP_048597450.1">
    <property type="nucleotide sequence ID" value="NZ_CBFHGK010000003.1"/>
</dbReference>
<accession>A0A0U1NHE1</accession>
<sequence>MALTMNDKVLTEAFGASEGALLRLKQIMLVVVGIAALAIAAKVKIPMIPVPMTLGTLAVLTVGAAYGPRLGLVTIIGYMILGAAGFDVFASSAAGVSGIEYMMGGTGGYLVGYVLATFALGVLARMGWDRSAAKMAAAMLIGNALIYIPGLLWLGTLYGWDKPILEWGLTPFIYGDLLKLAIAAMIVPMAWKAIGKARG</sequence>
<protein>
    <recommendedName>
        <fullName evidence="2">Biotin transporter</fullName>
    </recommendedName>
</protein>
<dbReference type="Proteomes" id="UP000048949">
    <property type="component" value="Unassembled WGS sequence"/>
</dbReference>
<dbReference type="PANTHER" id="PTHR34295">
    <property type="entry name" value="BIOTIN TRANSPORTER BIOY"/>
    <property type="match status" value="1"/>
</dbReference>
<dbReference type="Gene3D" id="1.10.1760.20">
    <property type="match status" value="1"/>
</dbReference>
<dbReference type="PIRSF" id="PIRSF016661">
    <property type="entry name" value="BioY"/>
    <property type="match status" value="1"/>
</dbReference>
<dbReference type="AlphaFoldDB" id="A0A0U1NHE1"/>
<dbReference type="OrthoDB" id="9803495at2"/>
<keyword evidence="3" id="KW-1133">Transmembrane helix</keyword>